<feature type="region of interest" description="Disordered" evidence="5">
    <location>
        <begin position="1"/>
        <end position="77"/>
    </location>
</feature>
<dbReference type="InterPro" id="IPR051000">
    <property type="entry name" value="Homeobox_DNA-bind_prot"/>
</dbReference>
<dbReference type="GO" id="GO:0005634">
    <property type="term" value="C:nucleus"/>
    <property type="evidence" value="ECO:0007669"/>
    <property type="project" value="UniProtKB-SubCell"/>
</dbReference>
<feature type="region of interest" description="Disordered" evidence="5">
    <location>
        <begin position="431"/>
        <end position="590"/>
    </location>
</feature>
<name>E6ZQW9_SPORE</name>
<evidence type="ECO:0000256" key="5">
    <source>
        <dbReference type="SAM" id="MobiDB-lite"/>
    </source>
</evidence>
<feature type="domain" description="Homeobox" evidence="6">
    <location>
        <begin position="139"/>
        <end position="199"/>
    </location>
</feature>
<keyword evidence="3 4" id="KW-0539">Nucleus</keyword>
<evidence type="ECO:0000256" key="1">
    <source>
        <dbReference type="ARBA" id="ARBA00023125"/>
    </source>
</evidence>
<dbReference type="Proteomes" id="UP000008867">
    <property type="component" value="Chromosome 16"/>
</dbReference>
<dbReference type="Pfam" id="PF00046">
    <property type="entry name" value="Homeodomain"/>
    <property type="match status" value="1"/>
</dbReference>
<keyword evidence="1 3" id="KW-0238">DNA-binding</keyword>
<protein>
    <recommendedName>
        <fullName evidence="6">Homeobox domain-containing protein</fullName>
    </recommendedName>
</protein>
<evidence type="ECO:0000259" key="6">
    <source>
        <dbReference type="PROSITE" id="PS50071"/>
    </source>
</evidence>
<gene>
    <name evidence="7" type="ORF">sr16095</name>
</gene>
<sequence>MLVAHATPSSMANTPSGVRLPPMRSSSPTQPLRAPALASRFTSPPHRHHPYQPPRHSPPTIPTTTPSSSTITNTTNTTAHTTVKDDFSLSDEEMLLCDDDDADDGDAWSTCSHDAHRQRSSDSTAPGAGSTAHAAAADAGNGRSRRLLSLEQSKVLYKILDKTHFPSTQLREAAAAQLGVSARKVQVWFQNRRQVGKKRMMEAVTTIVATTPNIAPDALQQQLKAALNSKGDRCTDTEDERTRAWRRHTVRLALNPSEQEQHECHAALRELERGSREHPHHFHQQQQQREREMYGYAERTRVRGSRPAAALRISVPRSSHAAAGWADTRVLAASTPTYTGPGSATHLETLSARTPRTAGRAGPMPPLTPAAVRALVPPAIVTSQKESFSVPAYRPYPTPQRVRDEVYVQRRDRSATLPVQWDDAGRVRLRSSTDTVPRLPPLLPSLHSNTPPPRRERFTPYPSARYPPQPMLRPPASDAAGGRSRSISTPLHRPLRELRLSPTALSAPSRPTAARHIASPQRAISPRAHAKLSPPTPVRGRSATTELALTPSFRQQRERADERHSAHERGNEAESRASVLMDVRTLTNRS</sequence>
<keyword evidence="8" id="KW-1185">Reference proteome</keyword>
<evidence type="ECO:0000256" key="3">
    <source>
        <dbReference type="PROSITE-ProRule" id="PRU00108"/>
    </source>
</evidence>
<dbReference type="EMBL" id="FQ311437">
    <property type="protein sequence ID" value="CBQ69626.1"/>
    <property type="molecule type" value="Genomic_DNA"/>
</dbReference>
<feature type="compositionally biased region" description="Polar residues" evidence="5">
    <location>
        <begin position="7"/>
        <end position="16"/>
    </location>
</feature>
<feature type="compositionally biased region" description="Low complexity" evidence="5">
    <location>
        <begin position="125"/>
        <end position="142"/>
    </location>
</feature>
<dbReference type="AlphaFoldDB" id="E6ZQW9"/>
<dbReference type="SUPFAM" id="SSF46689">
    <property type="entry name" value="Homeodomain-like"/>
    <property type="match status" value="1"/>
</dbReference>
<dbReference type="SMART" id="SM00389">
    <property type="entry name" value="HOX"/>
    <property type="match status" value="1"/>
</dbReference>
<comment type="subcellular location">
    <subcellularLocation>
        <location evidence="3 4">Nucleus</location>
    </subcellularLocation>
</comment>
<dbReference type="VEuPathDB" id="FungiDB:sr16095"/>
<evidence type="ECO:0000256" key="2">
    <source>
        <dbReference type="ARBA" id="ARBA00023155"/>
    </source>
</evidence>
<dbReference type="CDD" id="cd00086">
    <property type="entry name" value="homeodomain"/>
    <property type="match status" value="1"/>
</dbReference>
<dbReference type="GO" id="GO:0030154">
    <property type="term" value="P:cell differentiation"/>
    <property type="evidence" value="ECO:0007669"/>
    <property type="project" value="TreeGrafter"/>
</dbReference>
<keyword evidence="2 3" id="KW-0371">Homeobox</keyword>
<organism evidence="7 8">
    <name type="scientific">Sporisorium reilianum (strain SRZ2)</name>
    <name type="common">Maize head smut fungus</name>
    <dbReference type="NCBI Taxonomy" id="999809"/>
    <lineage>
        <taxon>Eukaryota</taxon>
        <taxon>Fungi</taxon>
        <taxon>Dikarya</taxon>
        <taxon>Basidiomycota</taxon>
        <taxon>Ustilaginomycotina</taxon>
        <taxon>Ustilaginomycetes</taxon>
        <taxon>Ustilaginales</taxon>
        <taxon>Ustilaginaceae</taxon>
        <taxon>Sporisorium</taxon>
    </lineage>
</organism>
<dbReference type="eggNOG" id="KOG2251">
    <property type="taxonomic scope" value="Eukaryota"/>
</dbReference>
<feature type="DNA-binding region" description="Homeobox" evidence="3">
    <location>
        <begin position="141"/>
        <end position="200"/>
    </location>
</feature>
<dbReference type="HOGENOM" id="CLU_462444_0_0_1"/>
<dbReference type="PROSITE" id="PS50071">
    <property type="entry name" value="HOMEOBOX_2"/>
    <property type="match status" value="1"/>
</dbReference>
<evidence type="ECO:0000313" key="8">
    <source>
        <dbReference type="Proteomes" id="UP000008867"/>
    </source>
</evidence>
<dbReference type="Gene3D" id="1.10.10.60">
    <property type="entry name" value="Homeodomain-like"/>
    <property type="match status" value="1"/>
</dbReference>
<dbReference type="OrthoDB" id="6159439at2759"/>
<accession>E6ZQW9</accession>
<dbReference type="InterPro" id="IPR001356">
    <property type="entry name" value="HD"/>
</dbReference>
<dbReference type="GO" id="GO:0000978">
    <property type="term" value="F:RNA polymerase II cis-regulatory region sequence-specific DNA binding"/>
    <property type="evidence" value="ECO:0007669"/>
    <property type="project" value="TreeGrafter"/>
</dbReference>
<dbReference type="PANTHER" id="PTHR24324">
    <property type="entry name" value="HOMEOBOX PROTEIN HHEX"/>
    <property type="match status" value="1"/>
</dbReference>
<feature type="compositionally biased region" description="Low complexity" evidence="5">
    <location>
        <begin position="62"/>
        <end position="77"/>
    </location>
</feature>
<feature type="compositionally biased region" description="Pro residues" evidence="5">
    <location>
        <begin position="51"/>
        <end position="61"/>
    </location>
</feature>
<feature type="compositionally biased region" description="Basic and acidic residues" evidence="5">
    <location>
        <begin position="555"/>
        <end position="575"/>
    </location>
</feature>
<dbReference type="InterPro" id="IPR009057">
    <property type="entry name" value="Homeodomain-like_sf"/>
</dbReference>
<evidence type="ECO:0000313" key="7">
    <source>
        <dbReference type="EMBL" id="CBQ69626.1"/>
    </source>
</evidence>
<reference evidence="7 8" key="1">
    <citation type="journal article" date="2010" name="Science">
        <title>Pathogenicity determinants in smut fungi revealed by genome comparison.</title>
        <authorList>
            <person name="Schirawski J."/>
            <person name="Mannhaupt G."/>
            <person name="Muench K."/>
            <person name="Brefort T."/>
            <person name="Schipper K."/>
            <person name="Doehlemann G."/>
            <person name="Di Stasio M."/>
            <person name="Roessel N."/>
            <person name="Mendoza-Mendoza A."/>
            <person name="Pester D."/>
            <person name="Mueller O."/>
            <person name="Winterberg B."/>
            <person name="Meyer E."/>
            <person name="Ghareeb H."/>
            <person name="Wollenberg T."/>
            <person name="Muensterkoetter M."/>
            <person name="Wong P."/>
            <person name="Walter M."/>
            <person name="Stukenbrock E."/>
            <person name="Gueldener U."/>
            <person name="Kahmann R."/>
        </authorList>
    </citation>
    <scope>NUCLEOTIDE SEQUENCE [LARGE SCALE GENOMIC DNA]</scope>
    <source>
        <strain evidence="8">SRZ2</strain>
    </source>
</reference>
<dbReference type="PANTHER" id="PTHR24324:SF9">
    <property type="entry name" value="HOMEOBOX DOMAIN-CONTAINING PROTEIN"/>
    <property type="match status" value="1"/>
</dbReference>
<proteinExistence type="predicted"/>
<feature type="region of interest" description="Disordered" evidence="5">
    <location>
        <begin position="109"/>
        <end position="142"/>
    </location>
</feature>
<dbReference type="GO" id="GO:0006357">
    <property type="term" value="P:regulation of transcription by RNA polymerase II"/>
    <property type="evidence" value="ECO:0007669"/>
    <property type="project" value="TreeGrafter"/>
</dbReference>
<evidence type="ECO:0000256" key="4">
    <source>
        <dbReference type="RuleBase" id="RU000682"/>
    </source>
</evidence>